<keyword evidence="1" id="KW-0812">Transmembrane</keyword>
<organism evidence="2">
    <name type="scientific">Lygus hesperus</name>
    <name type="common">Western plant bug</name>
    <dbReference type="NCBI Taxonomy" id="30085"/>
    <lineage>
        <taxon>Eukaryota</taxon>
        <taxon>Metazoa</taxon>
        <taxon>Ecdysozoa</taxon>
        <taxon>Arthropoda</taxon>
        <taxon>Hexapoda</taxon>
        <taxon>Insecta</taxon>
        <taxon>Pterygota</taxon>
        <taxon>Neoptera</taxon>
        <taxon>Paraneoptera</taxon>
        <taxon>Hemiptera</taxon>
        <taxon>Heteroptera</taxon>
        <taxon>Panheteroptera</taxon>
        <taxon>Cimicomorpha</taxon>
        <taxon>Miridae</taxon>
        <taxon>Mirini</taxon>
        <taxon>Lygus</taxon>
    </lineage>
</organism>
<evidence type="ECO:0000313" key="4">
    <source>
        <dbReference type="EMBL" id="JAG61455.1"/>
    </source>
</evidence>
<reference evidence="4" key="3">
    <citation type="submission" date="2014-09" db="EMBL/GenBank/DDBJ databases">
        <authorList>
            <person name="Magalhaes I.L.F."/>
            <person name="Oliveira U."/>
            <person name="Santos F.R."/>
            <person name="Vidigal T.H.D.A."/>
            <person name="Brescovit A.D."/>
            <person name="Santos A.J."/>
        </authorList>
    </citation>
    <scope>NUCLEOTIDE SEQUENCE</scope>
</reference>
<reference evidence="2" key="2">
    <citation type="submission" date="2014-07" db="EMBL/GenBank/DDBJ databases">
        <authorList>
            <person name="Hull J."/>
        </authorList>
    </citation>
    <scope>NUCLEOTIDE SEQUENCE</scope>
</reference>
<keyword evidence="1" id="KW-0472">Membrane</keyword>
<proteinExistence type="predicted"/>
<dbReference type="EMBL" id="GBHO01001223">
    <property type="protein sequence ID" value="JAG42381.1"/>
    <property type="molecule type" value="Transcribed_RNA"/>
</dbReference>
<evidence type="ECO:0000313" key="3">
    <source>
        <dbReference type="EMBL" id="JAG42381.1"/>
    </source>
</evidence>
<keyword evidence="1" id="KW-1133">Transmembrane helix</keyword>
<protein>
    <submittedName>
        <fullName evidence="2">Ribosome-recycling factor</fullName>
    </submittedName>
</protein>
<feature type="transmembrane region" description="Helical" evidence="1">
    <location>
        <begin position="60"/>
        <end position="78"/>
    </location>
</feature>
<dbReference type="EMBL" id="GBHO01001224">
    <property type="protein sequence ID" value="JAG42380.1"/>
    <property type="molecule type" value="Transcribed_RNA"/>
</dbReference>
<dbReference type="AlphaFoldDB" id="A0A0A9ZI38"/>
<name>A0A0A9ZI38_LYGHE</name>
<dbReference type="EMBL" id="GBRD01004366">
    <property type="protein sequence ID" value="JAG61455.1"/>
    <property type="molecule type" value="Transcribed_RNA"/>
</dbReference>
<reference evidence="2" key="1">
    <citation type="journal article" date="2014" name="PLoS ONE">
        <title>Transcriptome-Based Identification of ABC Transporters in the Western Tarnished Plant Bug Lygus hesperus.</title>
        <authorList>
            <person name="Hull J.J."/>
            <person name="Chaney K."/>
            <person name="Geib S.M."/>
            <person name="Fabrick J.A."/>
            <person name="Brent C.S."/>
            <person name="Walsh D."/>
            <person name="Lavine L.C."/>
        </authorList>
    </citation>
    <scope>NUCLEOTIDE SEQUENCE</scope>
</reference>
<evidence type="ECO:0000313" key="2">
    <source>
        <dbReference type="EMBL" id="JAG42380.1"/>
    </source>
</evidence>
<dbReference type="EMBL" id="GBRD01000563">
    <property type="protein sequence ID" value="JAG65258.1"/>
    <property type="molecule type" value="Transcribed_RNA"/>
</dbReference>
<accession>A0A0A9ZI38</accession>
<sequence>MTSPIHRNPITVGHIVQLVDNKFTDYMEQDVEQWEINEANREKQVLGDVKELLLKHAEHCWRIYILTAVMGSISLFFHCFSSPGILIGGLNYVLVAVLIWQLITVWMRQQKAYYYVDLVNGRQNH</sequence>
<evidence type="ECO:0000256" key="1">
    <source>
        <dbReference type="SAM" id="Phobius"/>
    </source>
</evidence>
<feature type="transmembrane region" description="Helical" evidence="1">
    <location>
        <begin position="84"/>
        <end position="103"/>
    </location>
</feature>
<gene>
    <name evidence="2" type="primary">frr_5</name>
    <name evidence="3" type="synonym">frr_4</name>
    <name evidence="3" type="ORF">CM83_6920</name>
    <name evidence="2" type="ORF">CM83_6921</name>
</gene>